<accession>A0A2A6RFC4</accession>
<dbReference type="RefSeq" id="WP_097645565.1">
    <property type="nucleotide sequence ID" value="NZ_NQWI01000126.1"/>
</dbReference>
<dbReference type="EMBL" id="NQWI01000126">
    <property type="protein sequence ID" value="PDW01586.1"/>
    <property type="molecule type" value="Genomic_DNA"/>
</dbReference>
<organism evidence="2 3">
    <name type="scientific">Candidatus Viridilinea mediisalina</name>
    <dbReference type="NCBI Taxonomy" id="2024553"/>
    <lineage>
        <taxon>Bacteria</taxon>
        <taxon>Bacillati</taxon>
        <taxon>Chloroflexota</taxon>
        <taxon>Chloroflexia</taxon>
        <taxon>Chloroflexales</taxon>
        <taxon>Chloroflexineae</taxon>
        <taxon>Oscillochloridaceae</taxon>
        <taxon>Candidatus Viridilinea</taxon>
    </lineage>
</organism>
<dbReference type="Pfam" id="PF00814">
    <property type="entry name" value="TsaD"/>
    <property type="match status" value="1"/>
</dbReference>
<proteinExistence type="predicted"/>
<evidence type="ECO:0000313" key="2">
    <source>
        <dbReference type="EMBL" id="PDW01586.1"/>
    </source>
</evidence>
<reference evidence="3" key="1">
    <citation type="submission" date="2017-08" db="EMBL/GenBank/DDBJ databases">
        <authorList>
            <person name="Grouzdev D.S."/>
            <person name="Gaisin V.A."/>
            <person name="Rysina M.S."/>
            <person name="Gorlenko V.M."/>
        </authorList>
    </citation>
    <scope>NUCLEOTIDE SEQUENCE [LARGE SCALE GENOMIC DNA]</scope>
    <source>
        <strain evidence="3">Kir15-3F</strain>
    </source>
</reference>
<protein>
    <submittedName>
        <fullName evidence="2">tRNA (Adenosine(37)-N6)-threonylcarbamoyltransferase complex dimerization subunit type 1 TsaB</fullName>
    </submittedName>
</protein>
<evidence type="ECO:0000313" key="3">
    <source>
        <dbReference type="Proteomes" id="UP000220527"/>
    </source>
</evidence>
<dbReference type="InterPro" id="IPR022496">
    <property type="entry name" value="T6A_TsaB"/>
</dbReference>
<dbReference type="GO" id="GO:0016740">
    <property type="term" value="F:transferase activity"/>
    <property type="evidence" value="ECO:0007669"/>
    <property type="project" value="UniProtKB-KW"/>
</dbReference>
<dbReference type="SUPFAM" id="SSF53067">
    <property type="entry name" value="Actin-like ATPase domain"/>
    <property type="match status" value="1"/>
</dbReference>
<dbReference type="InterPro" id="IPR043129">
    <property type="entry name" value="ATPase_NBD"/>
</dbReference>
<sequence>MLLAIDTATALTGLALYNETGPHAECIWESGRNHTAQLLPQLDLLLHHAGVERTALRAVAVGLGPGSWSGLRVGLSLAKGLVLAGGLRLLGISTLEALVYQFGRPGMPIYPLIRLGRERFATAPFLPDPQSLGRQGPDRNVTLDELCAALNSPSMLCGDLDNTTLERLRRATNVTLHAPPPAAALRRPSFLAELAWQHLKTGRQDDVATLEPIYLGAAVKT</sequence>
<dbReference type="Proteomes" id="UP000220527">
    <property type="component" value="Unassembled WGS sequence"/>
</dbReference>
<feature type="domain" description="Gcp-like" evidence="1">
    <location>
        <begin position="31"/>
        <end position="114"/>
    </location>
</feature>
<gene>
    <name evidence="2" type="primary">tsaB</name>
    <name evidence="2" type="ORF">CJ255_18450</name>
</gene>
<dbReference type="InterPro" id="IPR000905">
    <property type="entry name" value="Gcp-like_dom"/>
</dbReference>
<keyword evidence="2" id="KW-0808">Transferase</keyword>
<dbReference type="OrthoDB" id="9784166at2"/>
<comment type="caution">
    <text evidence="2">The sequence shown here is derived from an EMBL/GenBank/DDBJ whole genome shotgun (WGS) entry which is preliminary data.</text>
</comment>
<keyword evidence="3" id="KW-1185">Reference proteome</keyword>
<name>A0A2A6RFC4_9CHLR</name>
<dbReference type="AlphaFoldDB" id="A0A2A6RFC4"/>
<dbReference type="GO" id="GO:0002949">
    <property type="term" value="P:tRNA threonylcarbamoyladenosine modification"/>
    <property type="evidence" value="ECO:0007669"/>
    <property type="project" value="InterPro"/>
</dbReference>
<dbReference type="NCBIfam" id="TIGR03725">
    <property type="entry name" value="T6A_YeaZ"/>
    <property type="match status" value="1"/>
</dbReference>
<evidence type="ECO:0000259" key="1">
    <source>
        <dbReference type="Pfam" id="PF00814"/>
    </source>
</evidence>
<dbReference type="Gene3D" id="3.30.420.40">
    <property type="match status" value="2"/>
</dbReference>